<keyword evidence="9" id="KW-0963">Cytoplasm</keyword>
<dbReference type="Gene3D" id="3.40.390.30">
    <property type="entry name" value="Metalloproteases ('zincins'), catalytic domain"/>
    <property type="match status" value="1"/>
</dbReference>
<dbReference type="InterPro" id="IPR002036">
    <property type="entry name" value="YbeY"/>
</dbReference>
<feature type="binding site" evidence="9">
    <location>
        <position position="135"/>
    </location>
    <ligand>
        <name>Zn(2+)</name>
        <dbReference type="ChEBI" id="CHEBI:29105"/>
        <note>catalytic</note>
    </ligand>
</feature>
<protein>
    <recommendedName>
        <fullName evidence="9">Endoribonuclease YbeY</fullName>
        <ecNumber evidence="9">3.1.-.-</ecNumber>
    </recommendedName>
</protein>
<sequence>MNIRSISPRVELYLQVGDSLNVEPEIINSDQWQAWFQGWSELLMPESGEYELTLRLTDDSEIQALNSQYRQIDRPTDVLAFAALEADFPELNDPTEPIYLGDIVISLATATLQAQAQGHELLTELAWLAVHGFLHLLGWDHPDADSLTAMISEQKKCLEGIGLGLGPGSEF</sequence>
<comment type="function">
    <text evidence="9">Single strand-specific metallo-endoribonuclease involved in late-stage 70S ribosome quality control and in maturation of the 3' terminus of the 16S rRNA.</text>
</comment>
<dbReference type="Pfam" id="PF02130">
    <property type="entry name" value="YbeY"/>
    <property type="match status" value="1"/>
</dbReference>
<dbReference type="NCBIfam" id="TIGR00043">
    <property type="entry name" value="rRNA maturation RNase YbeY"/>
    <property type="match status" value="1"/>
</dbReference>
<dbReference type="GO" id="GO:0006364">
    <property type="term" value="P:rRNA processing"/>
    <property type="evidence" value="ECO:0007669"/>
    <property type="project" value="UniProtKB-UniRule"/>
</dbReference>
<keyword evidence="3 9" id="KW-0698">rRNA processing</keyword>
<keyword evidence="11" id="KW-1185">Reference proteome</keyword>
<keyword evidence="7 9" id="KW-0378">Hydrolase</keyword>
<dbReference type="PANTHER" id="PTHR46986">
    <property type="entry name" value="ENDORIBONUCLEASE YBEY, CHLOROPLASTIC"/>
    <property type="match status" value="1"/>
</dbReference>
<organism evidence="10 11">
    <name type="scientific">Pseudocalidococcus azoricus BACA0444</name>
    <dbReference type="NCBI Taxonomy" id="2918990"/>
    <lineage>
        <taxon>Bacteria</taxon>
        <taxon>Bacillati</taxon>
        <taxon>Cyanobacteriota</taxon>
        <taxon>Cyanophyceae</taxon>
        <taxon>Acaryochloridales</taxon>
        <taxon>Thermosynechococcaceae</taxon>
        <taxon>Pseudocalidococcus</taxon>
        <taxon>Pseudocalidococcus azoricus</taxon>
    </lineage>
</organism>
<evidence type="ECO:0000256" key="7">
    <source>
        <dbReference type="ARBA" id="ARBA00022801"/>
    </source>
</evidence>
<dbReference type="GO" id="GO:0004521">
    <property type="term" value="F:RNA endonuclease activity"/>
    <property type="evidence" value="ECO:0007669"/>
    <property type="project" value="UniProtKB-UniRule"/>
</dbReference>
<dbReference type="PROSITE" id="PS01306">
    <property type="entry name" value="UPF0054"/>
    <property type="match status" value="1"/>
</dbReference>
<dbReference type="GO" id="GO:0005737">
    <property type="term" value="C:cytoplasm"/>
    <property type="evidence" value="ECO:0007669"/>
    <property type="project" value="UniProtKB-SubCell"/>
</dbReference>
<keyword evidence="2 9" id="KW-0690">Ribosome biogenesis</keyword>
<keyword evidence="6 9" id="KW-0255">Endonuclease</keyword>
<dbReference type="Proteomes" id="UP001268256">
    <property type="component" value="Unassembled WGS sequence"/>
</dbReference>
<dbReference type="InterPro" id="IPR023091">
    <property type="entry name" value="MetalPrtase_cat_dom_sf_prd"/>
</dbReference>
<dbReference type="RefSeq" id="WP_322878980.1">
    <property type="nucleotide sequence ID" value="NZ_JAVMIP010000016.1"/>
</dbReference>
<dbReference type="GO" id="GO:0004222">
    <property type="term" value="F:metalloendopeptidase activity"/>
    <property type="evidence" value="ECO:0007669"/>
    <property type="project" value="InterPro"/>
</dbReference>
<proteinExistence type="inferred from homology"/>
<evidence type="ECO:0000313" key="11">
    <source>
        <dbReference type="Proteomes" id="UP001268256"/>
    </source>
</evidence>
<evidence type="ECO:0000256" key="6">
    <source>
        <dbReference type="ARBA" id="ARBA00022759"/>
    </source>
</evidence>
<dbReference type="PANTHER" id="PTHR46986:SF1">
    <property type="entry name" value="ENDORIBONUCLEASE YBEY, CHLOROPLASTIC"/>
    <property type="match status" value="1"/>
</dbReference>
<accession>A0AAE4JX34</accession>
<feature type="binding site" evidence="9">
    <location>
        <position position="141"/>
    </location>
    <ligand>
        <name>Zn(2+)</name>
        <dbReference type="ChEBI" id="CHEBI:29105"/>
        <note>catalytic</note>
    </ligand>
</feature>
<evidence type="ECO:0000256" key="5">
    <source>
        <dbReference type="ARBA" id="ARBA00022723"/>
    </source>
</evidence>
<keyword evidence="4 9" id="KW-0540">Nuclease</keyword>
<evidence type="ECO:0000256" key="4">
    <source>
        <dbReference type="ARBA" id="ARBA00022722"/>
    </source>
</evidence>
<evidence type="ECO:0000256" key="1">
    <source>
        <dbReference type="ARBA" id="ARBA00010875"/>
    </source>
</evidence>
<comment type="subcellular location">
    <subcellularLocation>
        <location evidence="9">Cytoplasm</location>
    </subcellularLocation>
</comment>
<dbReference type="EMBL" id="JAVMIP010000016">
    <property type="protein sequence ID" value="MDS3861746.1"/>
    <property type="molecule type" value="Genomic_DNA"/>
</dbReference>
<name>A0AAE4JX34_9CYAN</name>
<dbReference type="EC" id="3.1.-.-" evidence="9"/>
<evidence type="ECO:0000313" key="10">
    <source>
        <dbReference type="EMBL" id="MDS3861746.1"/>
    </source>
</evidence>
<comment type="cofactor">
    <cofactor evidence="9">
        <name>Zn(2+)</name>
        <dbReference type="ChEBI" id="CHEBI:29105"/>
    </cofactor>
    <text evidence="9">Binds 1 zinc ion.</text>
</comment>
<evidence type="ECO:0000256" key="2">
    <source>
        <dbReference type="ARBA" id="ARBA00022517"/>
    </source>
</evidence>
<keyword evidence="8 9" id="KW-0862">Zinc</keyword>
<dbReference type="HAMAP" id="MF_00009">
    <property type="entry name" value="Endoribonucl_YbeY"/>
    <property type="match status" value="1"/>
</dbReference>
<gene>
    <name evidence="9 10" type="primary">ybeY</name>
    <name evidence="10" type="ORF">RIF25_13130</name>
</gene>
<dbReference type="InterPro" id="IPR020549">
    <property type="entry name" value="YbeY_CS"/>
</dbReference>
<comment type="similarity">
    <text evidence="1 9">Belongs to the endoribonuclease YbeY family.</text>
</comment>
<comment type="caution">
    <text evidence="10">The sequence shown here is derived from an EMBL/GenBank/DDBJ whole genome shotgun (WGS) entry which is preliminary data.</text>
</comment>
<reference evidence="11" key="1">
    <citation type="submission" date="2023-07" db="EMBL/GenBank/DDBJ databases">
        <authorList>
            <person name="Luz R."/>
            <person name="Cordeiro R."/>
            <person name="Fonseca A."/>
            <person name="Goncalves V."/>
        </authorList>
    </citation>
    <scope>NUCLEOTIDE SEQUENCE [LARGE SCALE GENOMIC DNA]</scope>
    <source>
        <strain evidence="11">BACA0444</strain>
    </source>
</reference>
<evidence type="ECO:0000256" key="3">
    <source>
        <dbReference type="ARBA" id="ARBA00022552"/>
    </source>
</evidence>
<dbReference type="GO" id="GO:0008270">
    <property type="term" value="F:zinc ion binding"/>
    <property type="evidence" value="ECO:0007669"/>
    <property type="project" value="UniProtKB-UniRule"/>
</dbReference>
<evidence type="ECO:0000256" key="8">
    <source>
        <dbReference type="ARBA" id="ARBA00022833"/>
    </source>
</evidence>
<dbReference type="AlphaFoldDB" id="A0AAE4JX34"/>
<keyword evidence="5 9" id="KW-0479">Metal-binding</keyword>
<dbReference type="SUPFAM" id="SSF55486">
    <property type="entry name" value="Metalloproteases ('zincins'), catalytic domain"/>
    <property type="match status" value="1"/>
</dbReference>
<evidence type="ECO:0000256" key="9">
    <source>
        <dbReference type="HAMAP-Rule" id="MF_00009"/>
    </source>
</evidence>
<feature type="binding site" evidence="9">
    <location>
        <position position="131"/>
    </location>
    <ligand>
        <name>Zn(2+)</name>
        <dbReference type="ChEBI" id="CHEBI:29105"/>
        <note>catalytic</note>
    </ligand>
</feature>